<dbReference type="InterPro" id="IPR043155">
    <property type="entry name" value="VPS33_dom3b"/>
</dbReference>
<dbReference type="InterPro" id="IPR027482">
    <property type="entry name" value="Sec1-like_dom2"/>
</dbReference>
<dbReference type="Gene3D" id="3.40.50.2060">
    <property type="match status" value="1"/>
</dbReference>
<dbReference type="PANTHER" id="PTHR11679">
    <property type="entry name" value="VESICLE PROTEIN SORTING-ASSOCIATED"/>
    <property type="match status" value="1"/>
</dbReference>
<keyword evidence="4" id="KW-1185">Reference proteome</keyword>
<dbReference type="InterPro" id="IPR001619">
    <property type="entry name" value="Sec1-like"/>
</dbReference>
<dbReference type="PIRSF" id="PIRSF005715">
    <property type="entry name" value="VPS45_Sec1"/>
    <property type="match status" value="1"/>
</dbReference>
<evidence type="ECO:0000256" key="2">
    <source>
        <dbReference type="SAM" id="Phobius"/>
    </source>
</evidence>
<organism evidence="3 4">
    <name type="scientific">Cinara cedri</name>
    <dbReference type="NCBI Taxonomy" id="506608"/>
    <lineage>
        <taxon>Eukaryota</taxon>
        <taxon>Metazoa</taxon>
        <taxon>Ecdysozoa</taxon>
        <taxon>Arthropoda</taxon>
        <taxon>Hexapoda</taxon>
        <taxon>Insecta</taxon>
        <taxon>Pterygota</taxon>
        <taxon>Neoptera</taxon>
        <taxon>Paraneoptera</taxon>
        <taxon>Hemiptera</taxon>
        <taxon>Sternorrhyncha</taxon>
        <taxon>Aphidomorpha</taxon>
        <taxon>Aphidoidea</taxon>
        <taxon>Aphididae</taxon>
        <taxon>Lachninae</taxon>
        <taxon>Cinara</taxon>
    </lineage>
</organism>
<dbReference type="SUPFAM" id="SSF56815">
    <property type="entry name" value="Sec1/munc18-like (SM) proteins"/>
    <property type="match status" value="1"/>
</dbReference>
<gene>
    <name evidence="3" type="ORF">CINCED_3A007180</name>
</gene>
<protein>
    <submittedName>
        <fullName evidence="3">Sec1-like protein</fullName>
    </submittedName>
</protein>
<dbReference type="Pfam" id="PF00995">
    <property type="entry name" value="Sec1"/>
    <property type="match status" value="1"/>
</dbReference>
<reference evidence="3 4" key="1">
    <citation type="submission" date="2019-08" db="EMBL/GenBank/DDBJ databases">
        <authorList>
            <person name="Alioto T."/>
            <person name="Alioto T."/>
            <person name="Gomez Garrido J."/>
        </authorList>
    </citation>
    <scope>NUCLEOTIDE SEQUENCE [LARGE SCALE GENOMIC DNA]</scope>
</reference>
<name>A0A5E4MZU7_9HEMI</name>
<evidence type="ECO:0000256" key="1">
    <source>
        <dbReference type="ARBA" id="ARBA00009884"/>
    </source>
</evidence>
<dbReference type="AlphaFoldDB" id="A0A5E4MZU7"/>
<accession>A0A5E4MZU7</accession>
<evidence type="ECO:0000313" key="3">
    <source>
        <dbReference type="EMBL" id="VVC35845.1"/>
    </source>
</evidence>
<dbReference type="EMBL" id="CABPRJ010001428">
    <property type="protein sequence ID" value="VVC35845.1"/>
    <property type="molecule type" value="Genomic_DNA"/>
</dbReference>
<dbReference type="InterPro" id="IPR036045">
    <property type="entry name" value="Sec1-like_sf"/>
</dbReference>
<dbReference type="Proteomes" id="UP000325440">
    <property type="component" value="Unassembled WGS sequence"/>
</dbReference>
<comment type="similarity">
    <text evidence="1">Belongs to the STXBP/unc-18/SEC1 family.</text>
</comment>
<dbReference type="InterPro" id="IPR043154">
    <property type="entry name" value="Sec-1-like_dom1"/>
</dbReference>
<keyword evidence="2" id="KW-0812">Transmembrane</keyword>
<feature type="transmembrane region" description="Helical" evidence="2">
    <location>
        <begin position="546"/>
        <end position="566"/>
    </location>
</feature>
<dbReference type="Gene3D" id="3.90.830.10">
    <property type="entry name" value="Syntaxin Binding Protein 1, Chain A, domain 2"/>
    <property type="match status" value="1"/>
</dbReference>
<dbReference type="GO" id="GO:0016192">
    <property type="term" value="P:vesicle-mediated transport"/>
    <property type="evidence" value="ECO:0007669"/>
    <property type="project" value="InterPro"/>
</dbReference>
<dbReference type="OrthoDB" id="10262287at2759"/>
<evidence type="ECO:0000313" key="4">
    <source>
        <dbReference type="Proteomes" id="UP000325440"/>
    </source>
</evidence>
<sequence>MSNYLAGGRVNINLLQENAAKDLICLLDKCDGPKVIILDEGLTRPIGLIATYSLLKEHNVKEVFILNSGKLSNFREKVKNVIFITRPILTHMDMISENIHKGSKDDNNLRDYHLFFVPTRSLLCEKRLEKKGVLGNLICIEEFRCFLFPLENDLMSMEINDCYMELTLENDPTCLYRVAQAIVMLEDIYGRFSRMTGKGQVVKQVWDLVSKISLEPRKQNSKANRNYKIIDHLVLIDRSVDLMTPMVTQLTFEGLIDELFGIDCCTVALPADKFVSEEENVNMLTQKKIILNSSDEIFAETRNKHFNAVLMNLSVRAKHITSEYDENRSGKTVQEMKQLVSRLPYMLALKKQLSTYTTIAGLIKELTDKSSFRDLINLQQELILGIDSDKVLPQIEDLISNKFDLITVLRLICMQSAVNSGLKQKVLEYYKREIIQTYGFKHIITMTLLENAGLIKIQANSRSYALCRRLLKLDVYEMSEVDPDDINYVYGIYAPLSVRLIQQISKPDSKVLSDILPLLPGPSIEHVSSDIDQTSNMSFLVDSQKVVLVFFIGGCTFAEISALRFLSSLEDCKLPTIIRYFSCLTNFNYLSFLATIEYVIATTNITNGNSFLKSLLIPEINNSLNK</sequence>
<keyword evidence="2" id="KW-0472">Membrane</keyword>
<dbReference type="Gene3D" id="1.25.40.850">
    <property type="match status" value="1"/>
</dbReference>
<keyword evidence="2" id="KW-1133">Transmembrane helix</keyword>
<proteinExistence type="inferred from homology"/>
<feature type="transmembrane region" description="Helical" evidence="2">
    <location>
        <begin position="578"/>
        <end position="601"/>
    </location>
</feature>
<dbReference type="Gene3D" id="3.40.50.1910">
    <property type="match status" value="2"/>
</dbReference>
<dbReference type="InterPro" id="IPR043127">
    <property type="entry name" value="Sec-1-like_dom3a"/>
</dbReference>